<protein>
    <submittedName>
        <fullName evidence="1">Uncharacterized protein</fullName>
    </submittedName>
</protein>
<accession>A0ACB7ZKT0</accession>
<evidence type="ECO:0000313" key="2">
    <source>
        <dbReference type="Proteomes" id="UP000828048"/>
    </source>
</evidence>
<dbReference type="Proteomes" id="UP000828048">
    <property type="component" value="Chromosome 9"/>
</dbReference>
<dbReference type="EMBL" id="CM037159">
    <property type="protein sequence ID" value="KAH7865730.1"/>
    <property type="molecule type" value="Genomic_DNA"/>
</dbReference>
<reference evidence="1 2" key="1">
    <citation type="journal article" date="2021" name="Hortic Res">
        <title>High-quality reference genome and annotation aids understanding of berry development for evergreen blueberry (Vaccinium darrowii).</title>
        <authorList>
            <person name="Yu J."/>
            <person name="Hulse-Kemp A.M."/>
            <person name="Babiker E."/>
            <person name="Staton M."/>
        </authorList>
    </citation>
    <scope>NUCLEOTIDE SEQUENCE [LARGE SCALE GENOMIC DNA]</scope>
    <source>
        <strain evidence="2">cv. NJ 8807/NJ 8810</strain>
        <tissue evidence="1">Young leaf</tissue>
    </source>
</reference>
<organism evidence="1 2">
    <name type="scientific">Vaccinium darrowii</name>
    <dbReference type="NCBI Taxonomy" id="229202"/>
    <lineage>
        <taxon>Eukaryota</taxon>
        <taxon>Viridiplantae</taxon>
        <taxon>Streptophyta</taxon>
        <taxon>Embryophyta</taxon>
        <taxon>Tracheophyta</taxon>
        <taxon>Spermatophyta</taxon>
        <taxon>Magnoliopsida</taxon>
        <taxon>eudicotyledons</taxon>
        <taxon>Gunneridae</taxon>
        <taxon>Pentapetalae</taxon>
        <taxon>asterids</taxon>
        <taxon>Ericales</taxon>
        <taxon>Ericaceae</taxon>
        <taxon>Vaccinioideae</taxon>
        <taxon>Vaccinieae</taxon>
        <taxon>Vaccinium</taxon>
    </lineage>
</organism>
<name>A0ACB7ZKT0_9ERIC</name>
<evidence type="ECO:0000313" key="1">
    <source>
        <dbReference type="EMBL" id="KAH7865730.1"/>
    </source>
</evidence>
<sequence>MITRTWVGSLVAASLIIIVKADFRSEQCDVPTCKLGFSNSNASPVVCPALNFLFVIWKTKAYYKFGKFRLPGEVAKRVHVKVDRQDGKVKMAVEAGDTESESGNPGTAVVIGHVDSRKSTTTGHLIYKLGGIDKRVIEKFKKEAAQMNASLINVAVRIAKDEGMLLLLLDFFERHFDGSSQNPFMHLH</sequence>
<comment type="caution">
    <text evidence="1">The sequence shown here is derived from an EMBL/GenBank/DDBJ whole genome shotgun (WGS) entry which is preliminary data.</text>
</comment>
<gene>
    <name evidence="1" type="ORF">Vadar_010421</name>
</gene>
<keyword evidence="2" id="KW-1185">Reference proteome</keyword>
<proteinExistence type="predicted"/>